<keyword evidence="1" id="KW-0812">Transmembrane</keyword>
<comment type="caution">
    <text evidence="2">The sequence shown here is derived from an EMBL/GenBank/DDBJ whole genome shotgun (WGS) entry which is preliminary data.</text>
</comment>
<keyword evidence="1" id="KW-1133">Transmembrane helix</keyword>
<evidence type="ECO:0000256" key="1">
    <source>
        <dbReference type="SAM" id="Phobius"/>
    </source>
</evidence>
<organism evidence="2 3">
    <name type="scientific">Paraglomus brasilianum</name>
    <dbReference type="NCBI Taxonomy" id="144538"/>
    <lineage>
        <taxon>Eukaryota</taxon>
        <taxon>Fungi</taxon>
        <taxon>Fungi incertae sedis</taxon>
        <taxon>Mucoromycota</taxon>
        <taxon>Glomeromycotina</taxon>
        <taxon>Glomeromycetes</taxon>
        <taxon>Paraglomerales</taxon>
        <taxon>Paraglomeraceae</taxon>
        <taxon>Paraglomus</taxon>
    </lineage>
</organism>
<dbReference type="Proteomes" id="UP000789739">
    <property type="component" value="Unassembled WGS sequence"/>
</dbReference>
<dbReference type="AlphaFoldDB" id="A0A9N9DRY7"/>
<accession>A0A9N9DRY7</accession>
<feature type="non-terminal residue" evidence="2">
    <location>
        <position position="1"/>
    </location>
</feature>
<protein>
    <submittedName>
        <fullName evidence="2">6415_t:CDS:1</fullName>
    </submittedName>
</protein>
<gene>
    <name evidence="2" type="ORF">PBRASI_LOCUS10255</name>
</gene>
<sequence length="255" mass="28829">SSASISNVRRRSHSLDLMDVDTQKRRKLLDAQNQNIHRVLTIPAPSTSARHSVFFKTVQNPPTVLNHRPYNCLGPPVIFYNDVFSKFIADFRNEKLPILQDVLHVVDPLLESMARSYQGENKRLEALRSHLSTIIWLLQSIKNDDETVADSVITVPIESLHEAAMLVLLEVKNEIGTGVSDPTTQGALSYVQRWAQERLKSFRLCCNCSSIILAVAGPWICVMGAIYLEKGVIDPLTTFIPLIPFHHHEYFMRTA</sequence>
<evidence type="ECO:0000313" key="3">
    <source>
        <dbReference type="Proteomes" id="UP000789739"/>
    </source>
</evidence>
<name>A0A9N9DRY7_9GLOM</name>
<evidence type="ECO:0000313" key="2">
    <source>
        <dbReference type="EMBL" id="CAG8650765.1"/>
    </source>
</evidence>
<dbReference type="EMBL" id="CAJVPI010002877">
    <property type="protein sequence ID" value="CAG8650765.1"/>
    <property type="molecule type" value="Genomic_DNA"/>
</dbReference>
<reference evidence="2" key="1">
    <citation type="submission" date="2021-06" db="EMBL/GenBank/DDBJ databases">
        <authorList>
            <person name="Kallberg Y."/>
            <person name="Tangrot J."/>
            <person name="Rosling A."/>
        </authorList>
    </citation>
    <scope>NUCLEOTIDE SEQUENCE</scope>
    <source>
        <strain evidence="2">BR232B</strain>
    </source>
</reference>
<keyword evidence="1" id="KW-0472">Membrane</keyword>
<dbReference type="OrthoDB" id="2434529at2759"/>
<keyword evidence="3" id="KW-1185">Reference proteome</keyword>
<proteinExistence type="predicted"/>
<feature type="transmembrane region" description="Helical" evidence="1">
    <location>
        <begin position="204"/>
        <end position="228"/>
    </location>
</feature>